<sequence>MVRRTSVVVAHRINTIRNCDAIAVLDKGRVVERGRMRRCSRRGNPGLTFHLSDFNNLITERFLFAFGTAADECHNYISMKVKVSKPAKDALEITVTLNVTREAMRGDCEKFEESLLASSYRWWEKKGLLGRSHL</sequence>
<name>A0AAV9E007_ACOCL</name>
<gene>
    <name evidence="1" type="primary">ABCB15</name>
    <name evidence="1" type="ORF">QJS10_CPA10g01704</name>
</gene>
<organism evidence="1 2">
    <name type="scientific">Acorus calamus</name>
    <name type="common">Sweet flag</name>
    <dbReference type="NCBI Taxonomy" id="4465"/>
    <lineage>
        <taxon>Eukaryota</taxon>
        <taxon>Viridiplantae</taxon>
        <taxon>Streptophyta</taxon>
        <taxon>Embryophyta</taxon>
        <taxon>Tracheophyta</taxon>
        <taxon>Spermatophyta</taxon>
        <taxon>Magnoliopsida</taxon>
        <taxon>Liliopsida</taxon>
        <taxon>Acoraceae</taxon>
        <taxon>Acorus</taxon>
    </lineage>
</organism>
<dbReference type="GO" id="GO:0005886">
    <property type="term" value="C:plasma membrane"/>
    <property type="evidence" value="ECO:0007669"/>
    <property type="project" value="TreeGrafter"/>
</dbReference>
<reference evidence="1" key="2">
    <citation type="submission" date="2023-06" db="EMBL/GenBank/DDBJ databases">
        <authorList>
            <person name="Ma L."/>
            <person name="Liu K.-W."/>
            <person name="Li Z."/>
            <person name="Hsiao Y.-Y."/>
            <person name="Qi Y."/>
            <person name="Fu T."/>
            <person name="Tang G."/>
            <person name="Zhang D."/>
            <person name="Sun W.-H."/>
            <person name="Liu D.-K."/>
            <person name="Li Y."/>
            <person name="Chen G.-Z."/>
            <person name="Liu X.-D."/>
            <person name="Liao X.-Y."/>
            <person name="Jiang Y.-T."/>
            <person name="Yu X."/>
            <person name="Hao Y."/>
            <person name="Huang J."/>
            <person name="Zhao X.-W."/>
            <person name="Ke S."/>
            <person name="Chen Y.-Y."/>
            <person name="Wu W.-L."/>
            <person name="Hsu J.-L."/>
            <person name="Lin Y.-F."/>
            <person name="Huang M.-D."/>
            <person name="Li C.-Y."/>
            <person name="Huang L."/>
            <person name="Wang Z.-W."/>
            <person name="Zhao X."/>
            <person name="Zhong W.-Y."/>
            <person name="Peng D.-H."/>
            <person name="Ahmad S."/>
            <person name="Lan S."/>
            <person name="Zhang J.-S."/>
            <person name="Tsai W.-C."/>
            <person name="Van De Peer Y."/>
            <person name="Liu Z.-J."/>
        </authorList>
    </citation>
    <scope>NUCLEOTIDE SEQUENCE</scope>
    <source>
        <strain evidence="1">CP</strain>
        <tissue evidence="1">Leaves</tissue>
    </source>
</reference>
<dbReference type="GO" id="GO:0042626">
    <property type="term" value="F:ATPase-coupled transmembrane transporter activity"/>
    <property type="evidence" value="ECO:0007669"/>
    <property type="project" value="TreeGrafter"/>
</dbReference>
<dbReference type="Proteomes" id="UP001180020">
    <property type="component" value="Unassembled WGS sequence"/>
</dbReference>
<reference evidence="1" key="1">
    <citation type="journal article" date="2023" name="Nat. Commun.">
        <title>Diploid and tetraploid genomes of Acorus and the evolution of monocots.</title>
        <authorList>
            <person name="Ma L."/>
            <person name="Liu K.W."/>
            <person name="Li Z."/>
            <person name="Hsiao Y.Y."/>
            <person name="Qi Y."/>
            <person name="Fu T."/>
            <person name="Tang G.D."/>
            <person name="Zhang D."/>
            <person name="Sun W.H."/>
            <person name="Liu D.K."/>
            <person name="Li Y."/>
            <person name="Chen G.Z."/>
            <person name="Liu X.D."/>
            <person name="Liao X.Y."/>
            <person name="Jiang Y.T."/>
            <person name="Yu X."/>
            <person name="Hao Y."/>
            <person name="Huang J."/>
            <person name="Zhao X.W."/>
            <person name="Ke S."/>
            <person name="Chen Y.Y."/>
            <person name="Wu W.L."/>
            <person name="Hsu J.L."/>
            <person name="Lin Y.F."/>
            <person name="Huang M.D."/>
            <person name="Li C.Y."/>
            <person name="Huang L."/>
            <person name="Wang Z.W."/>
            <person name="Zhao X."/>
            <person name="Zhong W.Y."/>
            <person name="Peng D.H."/>
            <person name="Ahmad S."/>
            <person name="Lan S."/>
            <person name="Zhang J.S."/>
            <person name="Tsai W.C."/>
            <person name="Van de Peer Y."/>
            <person name="Liu Z.J."/>
        </authorList>
    </citation>
    <scope>NUCLEOTIDE SEQUENCE</scope>
    <source>
        <strain evidence="1">CP</strain>
    </source>
</reference>
<proteinExistence type="predicted"/>
<dbReference type="PANTHER" id="PTHR24222">
    <property type="entry name" value="ABC TRANSPORTER B FAMILY"/>
    <property type="match status" value="1"/>
</dbReference>
<keyword evidence="2" id="KW-1185">Reference proteome</keyword>
<dbReference type="AlphaFoldDB" id="A0AAV9E007"/>
<dbReference type="Gene3D" id="3.40.50.300">
    <property type="entry name" value="P-loop containing nucleotide triphosphate hydrolases"/>
    <property type="match status" value="1"/>
</dbReference>
<dbReference type="EMBL" id="JAUJYO010000010">
    <property type="protein sequence ID" value="KAK1306459.1"/>
    <property type="molecule type" value="Genomic_DNA"/>
</dbReference>
<protein>
    <submittedName>
        <fullName evidence="1">ABC transporter B family member 15</fullName>
    </submittedName>
</protein>
<evidence type="ECO:0000313" key="2">
    <source>
        <dbReference type="Proteomes" id="UP001180020"/>
    </source>
</evidence>
<dbReference type="SUPFAM" id="SSF52540">
    <property type="entry name" value="P-loop containing nucleoside triphosphate hydrolases"/>
    <property type="match status" value="1"/>
</dbReference>
<comment type="caution">
    <text evidence="1">The sequence shown here is derived from an EMBL/GenBank/DDBJ whole genome shotgun (WGS) entry which is preliminary data.</text>
</comment>
<accession>A0AAV9E007</accession>
<dbReference type="InterPro" id="IPR027417">
    <property type="entry name" value="P-loop_NTPase"/>
</dbReference>
<dbReference type="InterPro" id="IPR039421">
    <property type="entry name" value="Type_1_exporter"/>
</dbReference>
<evidence type="ECO:0000313" key="1">
    <source>
        <dbReference type="EMBL" id="KAK1306459.1"/>
    </source>
</evidence>
<dbReference type="PANTHER" id="PTHR24222:SF76">
    <property type="entry name" value="MYCOBACTIN IMPORT ATP-BINDING_PERMEASE PROTEIN IRTB"/>
    <property type="match status" value="1"/>
</dbReference>